<proteinExistence type="predicted"/>
<sequence>MYYSIIPYEQLYPTTEDEYKYEELNYNGNTVQVYKKDDKYIIKRVISTDLKVYLNKELSPGSELKM</sequence>
<name>A0A9W5YH33_9FIRM</name>
<reference evidence="1" key="1">
    <citation type="submission" date="2022-06" db="EMBL/GenBank/DDBJ databases">
        <title>Vallitalea longa sp. nov., an anaerobic bacterium isolated from marine sediment.</title>
        <authorList>
            <person name="Hirano S."/>
            <person name="Terahara T."/>
            <person name="Mori K."/>
            <person name="Hamada M."/>
            <person name="Matsumoto R."/>
            <person name="Kobayashi T."/>
        </authorList>
    </citation>
    <scope>NUCLEOTIDE SEQUENCE</scope>
    <source>
        <strain evidence="1">SH18-1</strain>
    </source>
</reference>
<accession>A0A9W5YH33</accession>
<gene>
    <name evidence="1" type="ORF">SH1V18_42890</name>
</gene>
<organism evidence="1 2">
    <name type="scientific">Vallitalea longa</name>
    <dbReference type="NCBI Taxonomy" id="2936439"/>
    <lineage>
        <taxon>Bacteria</taxon>
        <taxon>Bacillati</taxon>
        <taxon>Bacillota</taxon>
        <taxon>Clostridia</taxon>
        <taxon>Lachnospirales</taxon>
        <taxon>Vallitaleaceae</taxon>
        <taxon>Vallitalea</taxon>
    </lineage>
</organism>
<dbReference type="Pfam" id="PF14035">
    <property type="entry name" value="YlzJ"/>
    <property type="match status" value="1"/>
</dbReference>
<evidence type="ECO:0000313" key="2">
    <source>
        <dbReference type="Proteomes" id="UP001144256"/>
    </source>
</evidence>
<dbReference type="EMBL" id="BRLB01000021">
    <property type="protein sequence ID" value="GKX31809.1"/>
    <property type="molecule type" value="Genomic_DNA"/>
</dbReference>
<evidence type="ECO:0000313" key="1">
    <source>
        <dbReference type="EMBL" id="GKX31809.1"/>
    </source>
</evidence>
<evidence type="ECO:0008006" key="3">
    <source>
        <dbReference type="Google" id="ProtNLM"/>
    </source>
</evidence>
<dbReference type="AlphaFoldDB" id="A0A9W5YH33"/>
<comment type="caution">
    <text evidence="1">The sequence shown here is derived from an EMBL/GenBank/DDBJ whole genome shotgun (WGS) entry which is preliminary data.</text>
</comment>
<keyword evidence="2" id="KW-1185">Reference proteome</keyword>
<protein>
    <recommendedName>
        <fullName evidence="3">YlzJ-like protein</fullName>
    </recommendedName>
</protein>
<dbReference type="RefSeq" id="WP_281819111.1">
    <property type="nucleotide sequence ID" value="NZ_BRLB01000021.1"/>
</dbReference>
<dbReference type="InterPro" id="IPR025619">
    <property type="entry name" value="YlzJ"/>
</dbReference>
<dbReference type="Proteomes" id="UP001144256">
    <property type="component" value="Unassembled WGS sequence"/>
</dbReference>